<keyword evidence="2" id="KW-1185">Reference proteome</keyword>
<dbReference type="CDD" id="cd02440">
    <property type="entry name" value="AdoMet_MTases"/>
    <property type="match status" value="1"/>
</dbReference>
<dbReference type="OrthoDB" id="538978at2"/>
<keyword evidence="1" id="KW-0489">Methyltransferase</keyword>
<evidence type="ECO:0000313" key="1">
    <source>
        <dbReference type="EMBL" id="RQH57510.1"/>
    </source>
</evidence>
<protein>
    <submittedName>
        <fullName evidence="1">Methyltransferase domain-containing protein</fullName>
    </submittedName>
</protein>
<gene>
    <name evidence="1" type="ORF">D5R40_00610</name>
</gene>
<reference evidence="1 2" key="1">
    <citation type="journal article" date="2018" name="ACS Chem. Biol.">
        <title>Ketoreductase domain dysfunction expands chemodiversity: malyngamide biosynthesis in the cyanobacterium Okeania hirsuta.</title>
        <authorList>
            <person name="Moss N.A."/>
            <person name="Leao T."/>
            <person name="Rankin M."/>
            <person name="McCullough T.M."/>
            <person name="Qu P."/>
            <person name="Korobeynikov A."/>
            <person name="Smith J.L."/>
            <person name="Gerwick L."/>
            <person name="Gerwick W.H."/>
        </authorList>
    </citation>
    <scope>NUCLEOTIDE SEQUENCE [LARGE SCALE GENOMIC DNA]</scope>
    <source>
        <strain evidence="1 2">PAB10Feb10-1</strain>
    </source>
</reference>
<proteinExistence type="predicted"/>
<dbReference type="AlphaFoldDB" id="A0A3N6PJN3"/>
<dbReference type="SUPFAM" id="SSF53335">
    <property type="entry name" value="S-adenosyl-L-methionine-dependent methyltransferases"/>
    <property type="match status" value="1"/>
</dbReference>
<dbReference type="PANTHER" id="PTHR43861">
    <property type="entry name" value="TRANS-ACONITATE 2-METHYLTRANSFERASE-RELATED"/>
    <property type="match status" value="1"/>
</dbReference>
<dbReference type="GO" id="GO:0008168">
    <property type="term" value="F:methyltransferase activity"/>
    <property type="evidence" value="ECO:0007669"/>
    <property type="project" value="UniProtKB-KW"/>
</dbReference>
<evidence type="ECO:0000313" key="2">
    <source>
        <dbReference type="Proteomes" id="UP000269154"/>
    </source>
</evidence>
<dbReference type="GO" id="GO:0032259">
    <property type="term" value="P:methylation"/>
    <property type="evidence" value="ECO:0007669"/>
    <property type="project" value="UniProtKB-KW"/>
</dbReference>
<accession>A0A3N6PJN3</accession>
<dbReference type="Pfam" id="PF13489">
    <property type="entry name" value="Methyltransf_23"/>
    <property type="match status" value="1"/>
</dbReference>
<organism evidence="1 2">
    <name type="scientific">Okeania hirsuta</name>
    <dbReference type="NCBI Taxonomy" id="1458930"/>
    <lineage>
        <taxon>Bacteria</taxon>
        <taxon>Bacillati</taxon>
        <taxon>Cyanobacteriota</taxon>
        <taxon>Cyanophyceae</taxon>
        <taxon>Oscillatoriophycideae</taxon>
        <taxon>Oscillatoriales</taxon>
        <taxon>Microcoleaceae</taxon>
        <taxon>Okeania</taxon>
    </lineage>
</organism>
<dbReference type="InterPro" id="IPR029063">
    <property type="entry name" value="SAM-dependent_MTases_sf"/>
</dbReference>
<dbReference type="Proteomes" id="UP000269154">
    <property type="component" value="Unassembled WGS sequence"/>
</dbReference>
<sequence length="201" mass="22384">MSEIETNQWLKWICSSQNIDELVENYDQWADTYETDIERFWKPVPLAASLMLAQYVANKQDTILDVGAGTGLVGVALAELGFEQIIGMDISPSMLTKAAEKGIYKSLVCCFIGDEQFRNLERASGIVATGVFAENHAGSAELNQLQDNIKSGGVLVFTARQSFLPKLEKVLNQPEWTLIDSKVMPIYDDPINLLAYKICQK</sequence>
<dbReference type="Gene3D" id="3.40.50.150">
    <property type="entry name" value="Vaccinia Virus protein VP39"/>
    <property type="match status" value="1"/>
</dbReference>
<name>A0A3N6PJN3_9CYAN</name>
<keyword evidence="1" id="KW-0808">Transferase</keyword>
<dbReference type="PANTHER" id="PTHR43861:SF1">
    <property type="entry name" value="TRANS-ACONITATE 2-METHYLTRANSFERASE"/>
    <property type="match status" value="1"/>
</dbReference>
<dbReference type="EMBL" id="RCBY01000002">
    <property type="protein sequence ID" value="RQH57510.1"/>
    <property type="molecule type" value="Genomic_DNA"/>
</dbReference>
<dbReference type="RefSeq" id="WP_124146179.1">
    <property type="nucleotide sequence ID" value="NZ_CAWOKI010000144.1"/>
</dbReference>
<comment type="caution">
    <text evidence="1">The sequence shown here is derived from an EMBL/GenBank/DDBJ whole genome shotgun (WGS) entry which is preliminary data.</text>
</comment>